<evidence type="ECO:0000313" key="2">
    <source>
        <dbReference type="EMBL" id="TDG46937.1"/>
    </source>
</evidence>
<dbReference type="SUPFAM" id="SSF57567">
    <property type="entry name" value="Serine protease inhibitors"/>
    <property type="match status" value="1"/>
</dbReference>
<dbReference type="Pfam" id="PF01826">
    <property type="entry name" value="TIL"/>
    <property type="match status" value="1"/>
</dbReference>
<keyword evidence="3" id="KW-1185">Reference proteome</keyword>
<reference evidence="2 3" key="1">
    <citation type="journal article" date="2019" name="J. Hered.">
        <title>An Improved Genome Assembly for Drosophila navojoa, the Basal Species in the mojavensis Cluster.</title>
        <authorList>
            <person name="Vanderlinde T."/>
            <person name="Dupim E.G."/>
            <person name="Nazario-Yepiz N.O."/>
            <person name="Carvalho A.B."/>
        </authorList>
    </citation>
    <scope>NUCLEOTIDE SEQUENCE [LARGE SCALE GENOMIC DNA]</scope>
    <source>
        <strain evidence="2">Navoj_Jal97</strain>
        <tissue evidence="2">Whole organism</tissue>
    </source>
</reference>
<dbReference type="EMBL" id="LSRL02000051">
    <property type="protein sequence ID" value="TDG46937.1"/>
    <property type="molecule type" value="Genomic_DNA"/>
</dbReference>
<dbReference type="InterPro" id="IPR002919">
    <property type="entry name" value="TIL_dom"/>
</dbReference>
<dbReference type="OMA" id="CVSMYEC"/>
<name>A0A484BDK7_DRONA</name>
<sequence>MANVPCGENEVLACLPCSEESCSVPYYADNRCSYTCNLNCGCKPGYVRHDETNQCVSMYECDRLFDSHAK</sequence>
<dbReference type="Proteomes" id="UP000295192">
    <property type="component" value="Unassembled WGS sequence"/>
</dbReference>
<evidence type="ECO:0000313" key="3">
    <source>
        <dbReference type="Proteomes" id="UP000295192"/>
    </source>
</evidence>
<protein>
    <recommendedName>
        <fullName evidence="1">TIL domain-containing protein</fullName>
    </recommendedName>
</protein>
<feature type="domain" description="TIL" evidence="1">
    <location>
        <begin position="6"/>
        <end position="61"/>
    </location>
</feature>
<dbReference type="Gene3D" id="2.10.25.10">
    <property type="entry name" value="Laminin"/>
    <property type="match status" value="1"/>
</dbReference>
<dbReference type="InterPro" id="IPR036084">
    <property type="entry name" value="Ser_inhib-like_sf"/>
</dbReference>
<gene>
    <name evidence="2" type="ORF">AWZ03_006641</name>
</gene>
<organism evidence="2 3">
    <name type="scientific">Drosophila navojoa</name>
    <name type="common">Fruit fly</name>
    <dbReference type="NCBI Taxonomy" id="7232"/>
    <lineage>
        <taxon>Eukaryota</taxon>
        <taxon>Metazoa</taxon>
        <taxon>Ecdysozoa</taxon>
        <taxon>Arthropoda</taxon>
        <taxon>Hexapoda</taxon>
        <taxon>Insecta</taxon>
        <taxon>Pterygota</taxon>
        <taxon>Neoptera</taxon>
        <taxon>Endopterygota</taxon>
        <taxon>Diptera</taxon>
        <taxon>Brachycera</taxon>
        <taxon>Muscomorpha</taxon>
        <taxon>Ephydroidea</taxon>
        <taxon>Drosophilidae</taxon>
        <taxon>Drosophila</taxon>
    </lineage>
</organism>
<comment type="caution">
    <text evidence="2">The sequence shown here is derived from an EMBL/GenBank/DDBJ whole genome shotgun (WGS) entry which is preliminary data.</text>
</comment>
<dbReference type="AlphaFoldDB" id="A0A484BDK7"/>
<evidence type="ECO:0000259" key="1">
    <source>
        <dbReference type="Pfam" id="PF01826"/>
    </source>
</evidence>
<accession>A0A484BDK7</accession>
<proteinExistence type="predicted"/>